<reference evidence="2" key="1">
    <citation type="journal article" date="2014" name="Front. Microbiol.">
        <title>High frequency of phylogenetically diverse reductive dehalogenase-homologous genes in deep subseafloor sedimentary metagenomes.</title>
        <authorList>
            <person name="Kawai M."/>
            <person name="Futagami T."/>
            <person name="Toyoda A."/>
            <person name="Takaki Y."/>
            <person name="Nishi S."/>
            <person name="Hori S."/>
            <person name="Arai W."/>
            <person name="Tsubouchi T."/>
            <person name="Morono Y."/>
            <person name="Uchiyama I."/>
            <person name="Ito T."/>
            <person name="Fujiyama A."/>
            <person name="Inagaki F."/>
            <person name="Takami H."/>
        </authorList>
    </citation>
    <scope>NUCLEOTIDE SEQUENCE</scope>
    <source>
        <strain evidence="2">Expedition CK06-06</strain>
    </source>
</reference>
<dbReference type="AlphaFoldDB" id="X1P7Z2"/>
<evidence type="ECO:0000259" key="1">
    <source>
        <dbReference type="Pfam" id="PF03354"/>
    </source>
</evidence>
<organism evidence="2">
    <name type="scientific">marine sediment metagenome</name>
    <dbReference type="NCBI Taxonomy" id="412755"/>
    <lineage>
        <taxon>unclassified sequences</taxon>
        <taxon>metagenomes</taxon>
        <taxon>ecological metagenomes</taxon>
    </lineage>
</organism>
<gene>
    <name evidence="2" type="ORF">S06H3_34069</name>
</gene>
<name>X1P7Z2_9ZZZZ</name>
<evidence type="ECO:0000313" key="2">
    <source>
        <dbReference type="EMBL" id="GAI27029.1"/>
    </source>
</evidence>
<dbReference type="PANTHER" id="PTHR41287:SF1">
    <property type="entry name" value="PROTEIN YMFN"/>
    <property type="match status" value="1"/>
</dbReference>
<sequence length="275" mass="31476">KYILDPLFRDLTPEGKRRYNIALLGMPKKDGKSTLAAMIGVFMMYCDEIGGEIIVAANDKDQASMIIYSKIRGAVRLSPNLSVGVETLKTEIEVKSTGTKCRCIAHQYESAAGLNPNCTLFDEIWGFKDRKFYDELTVVPTRANPLTVIVTYAGYEQFGLLWDLYQDGMRGDTIMEAPNKEIFIKQGKNDDKMFMYWAHENMSSWVTKEYLEAQKKRMPPNVYARFHENRWAGAEKGFITHDDILRNLDPAWHLQLTMIPEKSYTYIVALDLGLT</sequence>
<dbReference type="EMBL" id="BARV01020410">
    <property type="protein sequence ID" value="GAI27029.1"/>
    <property type="molecule type" value="Genomic_DNA"/>
</dbReference>
<comment type="caution">
    <text evidence="2">The sequence shown here is derived from an EMBL/GenBank/DDBJ whole genome shotgun (WGS) entry which is preliminary data.</text>
</comment>
<dbReference type="InterPro" id="IPR046461">
    <property type="entry name" value="TerL_ATPase"/>
</dbReference>
<protein>
    <recommendedName>
        <fullName evidence="1">Terminase large subunit-like ATPase domain-containing protein</fullName>
    </recommendedName>
</protein>
<dbReference type="Gene3D" id="3.40.50.300">
    <property type="entry name" value="P-loop containing nucleotide triphosphate hydrolases"/>
    <property type="match status" value="1"/>
</dbReference>
<dbReference type="PANTHER" id="PTHR41287">
    <property type="match status" value="1"/>
</dbReference>
<dbReference type="InterPro" id="IPR005021">
    <property type="entry name" value="Terminase_largesu-like"/>
</dbReference>
<accession>X1P7Z2</accession>
<dbReference type="InterPro" id="IPR027417">
    <property type="entry name" value="P-loop_NTPase"/>
</dbReference>
<dbReference type="Pfam" id="PF03354">
    <property type="entry name" value="TerL_ATPase"/>
    <property type="match status" value="1"/>
</dbReference>
<feature type="domain" description="Terminase large subunit-like ATPase" evidence="1">
    <location>
        <begin position="16"/>
        <end position="165"/>
    </location>
</feature>
<proteinExistence type="predicted"/>
<feature type="non-terminal residue" evidence="2">
    <location>
        <position position="1"/>
    </location>
</feature>
<feature type="non-terminal residue" evidence="2">
    <location>
        <position position="275"/>
    </location>
</feature>